<proteinExistence type="predicted"/>
<feature type="compositionally biased region" description="Gly residues" evidence="2">
    <location>
        <begin position="607"/>
        <end position="618"/>
    </location>
</feature>
<feature type="compositionally biased region" description="Polar residues" evidence="2">
    <location>
        <begin position="473"/>
        <end position="483"/>
    </location>
</feature>
<dbReference type="VEuPathDB" id="PiroplasmaDB:BBBOND_0406090"/>
<evidence type="ECO:0000313" key="5">
    <source>
        <dbReference type="Proteomes" id="UP000033188"/>
    </source>
</evidence>
<keyword evidence="3" id="KW-0812">Transmembrane</keyword>
<feature type="compositionally biased region" description="Polar residues" evidence="2">
    <location>
        <begin position="904"/>
        <end position="921"/>
    </location>
</feature>
<keyword evidence="3" id="KW-0472">Membrane</keyword>
<feature type="compositionally biased region" description="Gly residues" evidence="2">
    <location>
        <begin position="1104"/>
        <end position="1114"/>
    </location>
</feature>
<evidence type="ECO:0008006" key="6">
    <source>
        <dbReference type="Google" id="ProtNLM"/>
    </source>
</evidence>
<name>A0A061DEZ2_BABBI</name>
<feature type="compositionally biased region" description="Low complexity" evidence="2">
    <location>
        <begin position="390"/>
        <end position="404"/>
    </location>
</feature>
<feature type="compositionally biased region" description="Gly residues" evidence="2">
    <location>
        <begin position="1147"/>
        <end position="1159"/>
    </location>
</feature>
<evidence type="ECO:0000256" key="1">
    <source>
        <dbReference type="SAM" id="Coils"/>
    </source>
</evidence>
<evidence type="ECO:0000256" key="2">
    <source>
        <dbReference type="SAM" id="MobiDB-lite"/>
    </source>
</evidence>
<keyword evidence="5" id="KW-1185">Reference proteome</keyword>
<accession>A0A061DEZ2</accession>
<feature type="compositionally biased region" description="Low complexity" evidence="2">
    <location>
        <begin position="461"/>
        <end position="472"/>
    </location>
</feature>
<protein>
    <recommendedName>
        <fullName evidence="6">Ribosome-binding protein 1</fullName>
    </recommendedName>
</protein>
<dbReference type="OMA" id="HISTEHI"/>
<feature type="compositionally biased region" description="Low complexity" evidence="2">
    <location>
        <begin position="871"/>
        <end position="903"/>
    </location>
</feature>
<dbReference type="KEGG" id="bbig:BBBOND_0406090"/>
<keyword evidence="1" id="KW-0175">Coiled coil</keyword>
<gene>
    <name evidence="4" type="ORF">BBBOND_0406090</name>
</gene>
<feature type="transmembrane region" description="Helical" evidence="3">
    <location>
        <begin position="2370"/>
        <end position="2393"/>
    </location>
</feature>
<dbReference type="STRING" id="5866.A0A061DEZ2"/>
<feature type="region of interest" description="Disordered" evidence="2">
    <location>
        <begin position="1262"/>
        <end position="1521"/>
    </location>
</feature>
<feature type="compositionally biased region" description="Polar residues" evidence="2">
    <location>
        <begin position="1119"/>
        <end position="1136"/>
    </location>
</feature>
<feature type="compositionally biased region" description="Basic and acidic residues" evidence="2">
    <location>
        <begin position="578"/>
        <end position="590"/>
    </location>
</feature>
<feature type="compositionally biased region" description="Basic and acidic residues" evidence="2">
    <location>
        <begin position="937"/>
        <end position="947"/>
    </location>
</feature>
<feature type="compositionally biased region" description="Polar residues" evidence="2">
    <location>
        <begin position="948"/>
        <end position="961"/>
    </location>
</feature>
<feature type="compositionally biased region" description="Gly residues" evidence="2">
    <location>
        <begin position="838"/>
        <end position="849"/>
    </location>
</feature>
<evidence type="ECO:0000256" key="3">
    <source>
        <dbReference type="SAM" id="Phobius"/>
    </source>
</evidence>
<feature type="compositionally biased region" description="Pro residues" evidence="2">
    <location>
        <begin position="1036"/>
        <end position="1052"/>
    </location>
</feature>
<feature type="compositionally biased region" description="Polar residues" evidence="2">
    <location>
        <begin position="1493"/>
        <end position="1521"/>
    </location>
</feature>
<dbReference type="Proteomes" id="UP000033188">
    <property type="component" value="Chromosome 5"/>
</dbReference>
<feature type="compositionally biased region" description="Polar residues" evidence="2">
    <location>
        <begin position="650"/>
        <end position="662"/>
    </location>
</feature>
<feature type="compositionally biased region" description="Acidic residues" evidence="2">
    <location>
        <begin position="1310"/>
        <end position="1323"/>
    </location>
</feature>
<feature type="compositionally biased region" description="Polar residues" evidence="2">
    <location>
        <begin position="1068"/>
        <end position="1077"/>
    </location>
</feature>
<feature type="compositionally biased region" description="Polar residues" evidence="2">
    <location>
        <begin position="858"/>
        <end position="870"/>
    </location>
</feature>
<feature type="compositionally biased region" description="Low complexity" evidence="2">
    <location>
        <begin position="1274"/>
        <end position="1288"/>
    </location>
</feature>
<feature type="compositionally biased region" description="Polar residues" evidence="2">
    <location>
        <begin position="1376"/>
        <end position="1402"/>
    </location>
</feature>
<feature type="compositionally biased region" description="Polar residues" evidence="2">
    <location>
        <begin position="1289"/>
        <end position="1308"/>
    </location>
</feature>
<feature type="coiled-coil region" evidence="1">
    <location>
        <begin position="1763"/>
        <end position="1790"/>
    </location>
</feature>
<feature type="compositionally biased region" description="Gly residues" evidence="2">
    <location>
        <begin position="1477"/>
        <end position="1490"/>
    </location>
</feature>
<feature type="compositionally biased region" description="Low complexity" evidence="2">
    <location>
        <begin position="800"/>
        <end position="810"/>
    </location>
</feature>
<feature type="compositionally biased region" description="Polar residues" evidence="2">
    <location>
        <begin position="441"/>
        <end position="460"/>
    </location>
</feature>
<feature type="compositionally biased region" description="Low complexity" evidence="2">
    <location>
        <begin position="962"/>
        <end position="982"/>
    </location>
</feature>
<keyword evidence="3" id="KW-1133">Transmembrane helix</keyword>
<feature type="compositionally biased region" description="Low complexity" evidence="2">
    <location>
        <begin position="591"/>
        <end position="604"/>
    </location>
</feature>
<sequence>MAERTVGFLFKSLKDCLVFFCWLHEGDGKVYLEPVISYLHQRVSKYYNWIDRTSIQAELSNFLWHVNRVYGKLVFTTTKDAASIPRDPNVDDTVDALLECLPKFFAAMYYLWYNVDVIFKGVGGGGWAEDWPGYGGGLETYLTKAYRSASGSILPGGFELRELRYGRLYANYTQGKKMTTDLRWFLDKKVEQNYLRDVFILSTCTVFGAESVNTANAICLVGVFCDIVKSGKQDALKEALEKNIKPKCIAWDELKHVCGEIKVTYNNMFTTGPFDHSGVATTASYLRSEVFAEKFAAWFRTNFTNIIKHVETMRNQVIDTGAFNYRSFANGVLFPNGVVFKGNDVVQAKGFLDTWEWTNALETFVDDNSGLPKLKELLDGVPCPQAPLHTASSSSTSGAKGTRSVVGNKNRADGSQTTSGAIRGKGGGEGASHSGSGAKLSATQVQSVAQSRTDSTPSHVQASTAQRTTQSQPKSAPQNAGNSDSKRVEDTKYTGGGKSPPAPSVSVPQNHATSSTITVQKPDIPSLSTQAKADHIALPPAPATLGPSSPAGDLKNHVDVLPPTGKPDVLVYSSIPNEKTRQSLSPRRDAAGAADTHATTHIAAVDGGDGIGGNGTAGETGRPGESDSAGRSESPFHAPPAHPQPLPADSGTTTATEASMSPVTYDKVPVESPNKPEVPPAKSPGTPITSEGEQDQGKDPRVDVSLGSQVQDLAPPSPPSGKGESVPTGSPGVNTPQGPTSAEPTVSYGSSNQNSVQDQTVVVSQPPPTGDAVSPGSPSRSIRQGVGLNGDAHSGKQLVSSPSSEPPQSSNGQAQQVVQLQGPIEPSTSIPAPPGPPGDQGRGSQGGASSGQQPAVSTDTLVAQSQRVTDSVSQPSSVIAPSAVSVTDSGQGDSQHGQQSGISNATESDSATTTTPPSQGSVPGDGGASGSGGDARGSTDGDSKENLKSIQAPTPSDSIAASTSSVGSGLPGSPGLTPISSPQENSHDQGADKSAKSTTVSEHHTSDLAGGAVAAVTKAQQIVDNEGNGSEGQPGVAPPVHSPPPTAAPPSTPETIGPGGAAADRSTGRTSIVSQGQGIAAYATNALPQPPSAPDTGFTSFGTLGRGIGPGLSGRGSTSELIQRSDQSNQTDQGADTSRHATLVPGLSGGGGGGGGGQGLNSHASPLSTAAPGVGVTSVDPMASGLHPASGREGSGGHTSLASTIQKPRAIQFGRTSTPPIDPTVLNGYEEDDEANGRGGDLSKSQAADAMNQVSIGQDHGALQAPGRQIPDVSTSESSPFSTTNSSTGVTQFSRTLHTTVNLDSLGSDTEQDEDTGGSDDDSGVVNAGTDLHGPQSEDVSVPRGVGNTGSSMSKDAIVPELGGLKQSAQDGFHSGSPTGSASFQAVVSQHLNPQSSSTISSGRGPATVSPAPIAFDPPTTQPSKSGPSSPAPLSPVSESNEQIDKHPVTLGGGNDEDPKTDIGSFGMPSTGEPPGINGGGSSVGTGQGGTNPMTPQIGGSNLSLNTSVNSGSNASHQVPSQVLKQTPAAITFTKITDDQIWELQKQSMHGENYKKLQQKIKQRSDAKQRSQIIPNLKKHVYHTDSYASDARSGGFTRFSPQHYVPQKGQQKPAVRNDVIINGDAIEDPFYENDRKQRERVVAEAKRKEDVRQMKQTTDESTWMAEKLKFADEVKEHKLNVTKILQDIKQKDLDLMQSPQDFNCIVVSDTSKAASDDLYGKVVHELDGKAMTYDNVIQDPEEKRMEDLYNRIMEDYRTEDNTRNVMEKMKEEHRKEIEKFNREAEKDYNVAVEQNRIVHALANSISLDDASSIPLMENMTPSMSFLAEFDGSATADARGSSPMLPLPQSDFDIEMAYKPDRSDDNDGFRNHPPPAAAYKINAPLSYNYPDISSSSPYLETFDEESLKSPTVDFCLPAWTTHTPTDDFDGIPEIELFPAEAPRTIRDMLRWLVGIGSQKHLTTLDKCINEAFGKAPDVIPGNPTLCVNNSKLKSEDVIKALKLASMFSSSVLSAIEPGWKQKSSRSGTVKRMDTDHDQDPDGCALLCCLQDYVYACYHQLAFLRSQCAGDKFRGGWMGCQFGRDVTAESPLQAFLTDAYYSKFKTHLFDPCDVCLKSRIRMGFRKGDFSKIAKDGSYLYYLLSPSCSGDDDPLITLSSYLNCITRRTPRTTGELVSFFQHFGSEMRKDGIGILSDMGRALSTPHPNCPEWDHLGRHDLDAVGGIRVSESPISKHDNDHAGTLSTLVGCNITNVQCTKLLSPITHRAYAMYSPCFAQTYLSWVVYLADTLRESLDRLRYDFTRHNVSKCGSIHHCHDALPYLYFHGFTPPEGTSTSLVTCSQVITKLEEVINGGPIAKLINCMDDFLYRVRWPFIYTVITLWSTAFLLFAHTALYRLDLLRIQSHFLRSRGSHVIDVKALLTDGTKMPSLYDIDYFDDEALAHAWNRIY</sequence>
<dbReference type="EMBL" id="LK391711">
    <property type="protein sequence ID" value="CDR98125.1"/>
    <property type="molecule type" value="Genomic_DNA"/>
</dbReference>
<feature type="region of interest" description="Disordered" evidence="2">
    <location>
        <begin position="385"/>
        <end position="524"/>
    </location>
</feature>
<feature type="compositionally biased region" description="Polar residues" evidence="2">
    <location>
        <begin position="506"/>
        <end position="519"/>
    </location>
</feature>
<dbReference type="GeneID" id="24566666"/>
<feature type="compositionally biased region" description="Gly residues" evidence="2">
    <location>
        <begin position="923"/>
        <end position="935"/>
    </location>
</feature>
<evidence type="ECO:0000313" key="4">
    <source>
        <dbReference type="EMBL" id="CDR98125.1"/>
    </source>
</evidence>
<organism evidence="4 5">
    <name type="scientific">Babesia bigemina</name>
    <dbReference type="NCBI Taxonomy" id="5866"/>
    <lineage>
        <taxon>Eukaryota</taxon>
        <taxon>Sar</taxon>
        <taxon>Alveolata</taxon>
        <taxon>Apicomplexa</taxon>
        <taxon>Aconoidasida</taxon>
        <taxon>Piroplasmida</taxon>
        <taxon>Babesiidae</taxon>
        <taxon>Babesia</taxon>
    </lineage>
</organism>
<feature type="compositionally biased region" description="Basic and acidic residues" evidence="2">
    <location>
        <begin position="985"/>
        <end position="1006"/>
    </location>
</feature>
<reference evidence="5" key="1">
    <citation type="journal article" date="2014" name="Nucleic Acids Res.">
        <title>The evolutionary dynamics of variant antigen genes in Babesia reveal a history of genomic innovation underlying host-parasite interaction.</title>
        <authorList>
            <person name="Jackson A.P."/>
            <person name="Otto T.D."/>
            <person name="Darby A."/>
            <person name="Ramaprasad A."/>
            <person name="Xia D."/>
            <person name="Echaide I.E."/>
            <person name="Farber M."/>
            <person name="Gahlot S."/>
            <person name="Gamble J."/>
            <person name="Gupta D."/>
            <person name="Gupta Y."/>
            <person name="Jackson L."/>
            <person name="Malandrin L."/>
            <person name="Malas T.B."/>
            <person name="Moussa E."/>
            <person name="Nair M."/>
            <person name="Reid A.J."/>
            <person name="Sanders M."/>
            <person name="Sharma J."/>
            <person name="Tracey A."/>
            <person name="Quail M.A."/>
            <person name="Weir W."/>
            <person name="Wastling J.M."/>
            <person name="Hall N."/>
            <person name="Willadsen P."/>
            <person name="Lingelbach K."/>
            <person name="Shiels B."/>
            <person name="Tait A."/>
            <person name="Berriman M."/>
            <person name="Allred D.R."/>
            <person name="Pain A."/>
        </authorList>
    </citation>
    <scope>NUCLEOTIDE SEQUENCE [LARGE SCALE GENOMIC DNA]</scope>
    <source>
        <strain evidence="5">Bond</strain>
    </source>
</reference>
<feature type="compositionally biased region" description="Pro residues" evidence="2">
    <location>
        <begin position="637"/>
        <end position="646"/>
    </location>
</feature>
<feature type="region of interest" description="Disordered" evidence="2">
    <location>
        <begin position="538"/>
        <end position="1246"/>
    </location>
</feature>
<dbReference type="RefSeq" id="XP_012770311.1">
    <property type="nucleotide sequence ID" value="XM_012914857.1"/>
</dbReference>
<feature type="compositionally biased region" description="Polar residues" evidence="2">
    <location>
        <begin position="727"/>
        <end position="763"/>
    </location>
</feature>